<keyword evidence="1" id="KW-0732">Signal</keyword>
<dbReference type="SUPFAM" id="SSF49785">
    <property type="entry name" value="Galactose-binding domain-like"/>
    <property type="match status" value="1"/>
</dbReference>
<dbReference type="Gene3D" id="2.60.120.1060">
    <property type="entry name" value="NPCBM/NEW2 domain"/>
    <property type="match status" value="1"/>
</dbReference>
<dbReference type="OrthoDB" id="272011at2"/>
<dbReference type="KEGG" id="acaf:CA12_34320"/>
<keyword evidence="4" id="KW-1185">Reference proteome</keyword>
<dbReference type="InterPro" id="IPR008979">
    <property type="entry name" value="Galactose-bd-like_sf"/>
</dbReference>
<dbReference type="InterPro" id="IPR038637">
    <property type="entry name" value="NPCBM_sf"/>
</dbReference>
<evidence type="ECO:0000259" key="2">
    <source>
        <dbReference type="SMART" id="SM00776"/>
    </source>
</evidence>
<dbReference type="Proteomes" id="UP000318741">
    <property type="component" value="Chromosome"/>
</dbReference>
<accession>A0A517PD64</accession>
<reference evidence="3 4" key="1">
    <citation type="submission" date="2019-02" db="EMBL/GenBank/DDBJ databases">
        <title>Deep-cultivation of Planctomycetes and their phenomic and genomic characterization uncovers novel biology.</title>
        <authorList>
            <person name="Wiegand S."/>
            <person name="Jogler M."/>
            <person name="Boedeker C."/>
            <person name="Pinto D."/>
            <person name="Vollmers J."/>
            <person name="Rivas-Marin E."/>
            <person name="Kohn T."/>
            <person name="Peeters S.H."/>
            <person name="Heuer A."/>
            <person name="Rast P."/>
            <person name="Oberbeckmann S."/>
            <person name="Bunk B."/>
            <person name="Jeske O."/>
            <person name="Meyerdierks A."/>
            <person name="Storesund J.E."/>
            <person name="Kallscheuer N."/>
            <person name="Luecker S."/>
            <person name="Lage O.M."/>
            <person name="Pohl T."/>
            <person name="Merkel B.J."/>
            <person name="Hornburger P."/>
            <person name="Mueller R.-W."/>
            <person name="Bruemmer F."/>
            <person name="Labrenz M."/>
            <person name="Spormann A.M."/>
            <person name="Op den Camp H."/>
            <person name="Overmann J."/>
            <person name="Amann R."/>
            <person name="Jetten M.S.M."/>
            <person name="Mascher T."/>
            <person name="Medema M.H."/>
            <person name="Devos D.P."/>
            <person name="Kaster A.-K."/>
            <person name="Ovreas L."/>
            <person name="Rohde M."/>
            <person name="Galperin M.Y."/>
            <person name="Jogler C."/>
        </authorList>
    </citation>
    <scope>NUCLEOTIDE SEQUENCE [LARGE SCALE GENOMIC DNA]</scope>
    <source>
        <strain evidence="3 4">CA12</strain>
    </source>
</reference>
<dbReference type="InterPro" id="IPR013222">
    <property type="entry name" value="Glyco_hyd_98_carb-bd"/>
</dbReference>
<evidence type="ECO:0000313" key="4">
    <source>
        <dbReference type="Proteomes" id="UP000318741"/>
    </source>
</evidence>
<evidence type="ECO:0000256" key="1">
    <source>
        <dbReference type="SAM" id="SignalP"/>
    </source>
</evidence>
<feature type="domain" description="Glycosyl hydrolase family 98 putative carbohydrate-binding module" evidence="2">
    <location>
        <begin position="258"/>
        <end position="406"/>
    </location>
</feature>
<proteinExistence type="predicted"/>
<name>A0A517PD64_9PLAN</name>
<gene>
    <name evidence="3" type="ORF">CA12_34320</name>
</gene>
<feature type="signal peptide" evidence="1">
    <location>
        <begin position="1"/>
        <end position="26"/>
    </location>
</feature>
<evidence type="ECO:0000313" key="3">
    <source>
        <dbReference type="EMBL" id="QDT17312.1"/>
    </source>
</evidence>
<protein>
    <submittedName>
        <fullName evidence="3">NPCBM/NEW2 domain protein</fullName>
    </submittedName>
</protein>
<dbReference type="EMBL" id="CP036265">
    <property type="protein sequence ID" value="QDT17312.1"/>
    <property type="molecule type" value="Genomic_DNA"/>
</dbReference>
<feature type="chain" id="PRO_5022006690" evidence="1">
    <location>
        <begin position="27"/>
        <end position="406"/>
    </location>
</feature>
<dbReference type="AlphaFoldDB" id="A0A517PD64"/>
<dbReference type="RefSeq" id="WP_145360194.1">
    <property type="nucleotide sequence ID" value="NZ_CP036265.1"/>
</dbReference>
<organism evidence="3 4">
    <name type="scientific">Alienimonas californiensis</name>
    <dbReference type="NCBI Taxonomy" id="2527989"/>
    <lineage>
        <taxon>Bacteria</taxon>
        <taxon>Pseudomonadati</taxon>
        <taxon>Planctomycetota</taxon>
        <taxon>Planctomycetia</taxon>
        <taxon>Planctomycetales</taxon>
        <taxon>Planctomycetaceae</taxon>
        <taxon>Alienimonas</taxon>
    </lineage>
</organism>
<sequence length="406" mass="42082" precursor="true">MRPLPILAPLLVAVALAPAAAPTAAAAVEAEVEAALLDGPSVTGALIGLADERLRLSTADGERELPFADLAELRFAPPETAPPAPESAVRLVDGSTLPVSTVTLSDGRLNADVPGLDAMSLPGQSVRAIRFRPLAGADAERWEELATSNPDGDLVVVRRGERLDKLDGSVGGVGAETVSFLLNGSEVPLPRGRANFIGIVFGRAAAESKPTAVVRPHVGGALRASKLALTDDGSLEITLTGGGTLTAPLTGVASIDFAAGSVTPLADLPTRAPSETTAGWADEPWPVGRNRNLEGEPIRIAGRPFDRGLTLHAPAALEWRLPKDTARLRAVAGIEDARRALGVGEVDLTIAGDGRELFTRRLTHTDDPLELDVDVTGVRVLTITVGVGDDPFAGDHLALGNARLTQ</sequence>
<dbReference type="SMART" id="SM00776">
    <property type="entry name" value="NPCBM"/>
    <property type="match status" value="1"/>
</dbReference>
<dbReference type="Pfam" id="PF08305">
    <property type="entry name" value="NPCBM"/>
    <property type="match status" value="1"/>
</dbReference>